<dbReference type="AlphaFoldDB" id="A4WZS8"/>
<evidence type="ECO:0000313" key="2">
    <source>
        <dbReference type="EMBL" id="ABP72892.1"/>
    </source>
</evidence>
<dbReference type="EMBL" id="CP000663">
    <property type="protein sequence ID" value="ABP72892.1"/>
    <property type="molecule type" value="Genomic_DNA"/>
</dbReference>
<keyword evidence="2" id="KW-0614">Plasmid</keyword>
<name>A4WZS8_CERS5</name>
<dbReference type="BioCyc" id="RSPH349102:G1G8M-4168-MONOMER"/>
<geneLocation type="plasmid" evidence="2">
    <name>pRSPA02</name>
</geneLocation>
<sequence>MDQPLRRCSGRTPEGPSPGGARAIGAGRLGHRMAPPRARRGGCDRSRGPIEPGRDDEPLSRLSQDVARAGKGDDPLARRLEGHGCNQILQKY</sequence>
<feature type="region of interest" description="Disordered" evidence="1">
    <location>
        <begin position="1"/>
        <end position="92"/>
    </location>
</feature>
<feature type="compositionally biased region" description="Basic and acidic residues" evidence="1">
    <location>
        <begin position="68"/>
        <end position="82"/>
    </location>
</feature>
<proteinExistence type="predicted"/>
<gene>
    <name evidence="2" type="ordered locus">Rsph17025_4040</name>
</gene>
<protein>
    <submittedName>
        <fullName evidence="2">Uncharacterized protein</fullName>
    </submittedName>
</protein>
<dbReference type="HOGENOM" id="CLU_2411276_0_0_5"/>
<organism evidence="2">
    <name type="scientific">Cereibacter sphaeroides (strain ATCC 17025 / ATH 2.4.3)</name>
    <name type="common">Rhodobacter sphaeroides</name>
    <dbReference type="NCBI Taxonomy" id="349102"/>
    <lineage>
        <taxon>Bacteria</taxon>
        <taxon>Pseudomonadati</taxon>
        <taxon>Pseudomonadota</taxon>
        <taxon>Alphaproteobacteria</taxon>
        <taxon>Rhodobacterales</taxon>
        <taxon>Paracoccaceae</taxon>
        <taxon>Cereibacter</taxon>
    </lineage>
</organism>
<reference evidence="2" key="1">
    <citation type="submission" date="2007-04" db="EMBL/GenBank/DDBJ databases">
        <title>Complete sequence of plasmid pRSPA02 of Rhodobacter sphaeroides ATCC 17025.</title>
        <authorList>
            <consortium name="US DOE Joint Genome Institute"/>
            <person name="Copeland A."/>
            <person name="Lucas S."/>
            <person name="Lapidus A."/>
            <person name="Barry K."/>
            <person name="Detter J.C."/>
            <person name="Glavina del Rio T."/>
            <person name="Hammon N."/>
            <person name="Israni S."/>
            <person name="Dalin E."/>
            <person name="Tice H."/>
            <person name="Pitluck S."/>
            <person name="Chertkov O."/>
            <person name="Brettin T."/>
            <person name="Bruce D."/>
            <person name="Han C."/>
            <person name="Schmutz J."/>
            <person name="Larimer F."/>
            <person name="Land M."/>
            <person name="Hauser L."/>
            <person name="Kyrpides N."/>
            <person name="Kim E."/>
            <person name="Richardson P."/>
            <person name="Mackenzie C."/>
            <person name="Choudhary M."/>
            <person name="Donohue T.J."/>
            <person name="Kaplan S."/>
        </authorList>
    </citation>
    <scope>NUCLEOTIDE SEQUENCE [LARGE SCALE GENOMIC DNA]</scope>
    <source>
        <strain evidence="2">ATCC 17025</strain>
        <plasmid evidence="2">pRSPA02</plasmid>
    </source>
</reference>
<feature type="compositionally biased region" description="Basic and acidic residues" evidence="1">
    <location>
        <begin position="41"/>
        <end position="59"/>
    </location>
</feature>
<evidence type="ECO:0000256" key="1">
    <source>
        <dbReference type="SAM" id="MobiDB-lite"/>
    </source>
</evidence>
<accession>A4WZS8</accession>
<dbReference type="KEGG" id="rsq:Rsph17025_4040"/>